<keyword evidence="1" id="KW-0812">Transmembrane</keyword>
<organism evidence="2 3">
    <name type="scientific">Saccharomonospora cyanea NA-134</name>
    <dbReference type="NCBI Taxonomy" id="882082"/>
    <lineage>
        <taxon>Bacteria</taxon>
        <taxon>Bacillati</taxon>
        <taxon>Actinomycetota</taxon>
        <taxon>Actinomycetes</taxon>
        <taxon>Pseudonocardiales</taxon>
        <taxon>Pseudonocardiaceae</taxon>
        <taxon>Saccharomonospora</taxon>
    </lineage>
</organism>
<evidence type="ECO:0000256" key="1">
    <source>
        <dbReference type="SAM" id="Phobius"/>
    </source>
</evidence>
<accession>H5XEH5</accession>
<feature type="transmembrane region" description="Helical" evidence="1">
    <location>
        <begin position="90"/>
        <end position="106"/>
    </location>
</feature>
<dbReference type="Pfam" id="PF14325">
    <property type="entry name" value="DUF4383"/>
    <property type="match status" value="1"/>
</dbReference>
<feature type="transmembrane region" description="Helical" evidence="1">
    <location>
        <begin position="56"/>
        <end position="83"/>
    </location>
</feature>
<dbReference type="eggNOG" id="ENOG50332TC">
    <property type="taxonomic scope" value="Bacteria"/>
</dbReference>
<sequence length="163" mass="17298">MSEDASHRTQYDHRLVRMFSLAVGIVFVLVGIAGFIPGITEGVGEMTFAGPDSDAFLFGVFAVSILHNLVHLLFGVAGVAAAARATASRGYLIGGGGVYLLLWIYGVGTHDDSAANFVPLNSADDWLHLGLGLGMIGLGVLATAVERRRNVYPEPPEEREARS</sequence>
<keyword evidence="1" id="KW-0472">Membrane</keyword>
<feature type="transmembrane region" description="Helical" evidence="1">
    <location>
        <begin position="15"/>
        <end position="36"/>
    </location>
</feature>
<reference evidence="2 3" key="1">
    <citation type="submission" date="2011-11" db="EMBL/GenBank/DDBJ databases">
        <title>The Noncontiguous Finished sequence of Saccharomonospora cyanea NA-134.</title>
        <authorList>
            <consortium name="US DOE Joint Genome Institute"/>
            <person name="Lucas S."/>
            <person name="Han J."/>
            <person name="Lapidus A."/>
            <person name="Cheng J.-F."/>
            <person name="Goodwin L."/>
            <person name="Pitluck S."/>
            <person name="Peters L."/>
            <person name="Ovchinnikova G."/>
            <person name="Lu M."/>
            <person name="Detter J.C."/>
            <person name="Han C."/>
            <person name="Tapia R."/>
            <person name="Land M."/>
            <person name="Hauser L."/>
            <person name="Kyrpides N."/>
            <person name="Ivanova N."/>
            <person name="Pagani I."/>
            <person name="Brambilla E.-M."/>
            <person name="Klenk H.-P."/>
            <person name="Woyke T."/>
        </authorList>
    </citation>
    <scope>NUCLEOTIDE SEQUENCE [LARGE SCALE GENOMIC DNA]</scope>
    <source>
        <strain evidence="2 3">NA-134</strain>
    </source>
</reference>
<dbReference type="STRING" id="882082.SaccyDRAFT_2584"/>
<dbReference type="AlphaFoldDB" id="H5XEH5"/>
<evidence type="ECO:0008006" key="4">
    <source>
        <dbReference type="Google" id="ProtNLM"/>
    </source>
</evidence>
<feature type="transmembrane region" description="Helical" evidence="1">
    <location>
        <begin position="126"/>
        <end position="145"/>
    </location>
</feature>
<evidence type="ECO:0000313" key="2">
    <source>
        <dbReference type="EMBL" id="EHR61443.1"/>
    </source>
</evidence>
<dbReference type="Proteomes" id="UP000002791">
    <property type="component" value="Chromosome"/>
</dbReference>
<dbReference type="EMBL" id="CM001440">
    <property type="protein sequence ID" value="EHR61443.1"/>
    <property type="molecule type" value="Genomic_DNA"/>
</dbReference>
<name>H5XEH5_9PSEU</name>
<proteinExistence type="predicted"/>
<evidence type="ECO:0000313" key="3">
    <source>
        <dbReference type="Proteomes" id="UP000002791"/>
    </source>
</evidence>
<keyword evidence="1" id="KW-1133">Transmembrane helix</keyword>
<keyword evidence="3" id="KW-1185">Reference proteome</keyword>
<gene>
    <name evidence="2" type="ORF">SaccyDRAFT_2584</name>
</gene>
<dbReference type="HOGENOM" id="CLU_104624_2_0_11"/>
<protein>
    <recommendedName>
        <fullName evidence="4">DUF4383 domain-containing protein</fullName>
    </recommendedName>
</protein>